<reference evidence="2 3" key="1">
    <citation type="submission" date="2023-08" db="EMBL/GenBank/DDBJ databases">
        <authorList>
            <person name="Park J.-S."/>
        </authorList>
    </citation>
    <scope>NUCLEOTIDE SEQUENCE [LARGE SCALE GENOMIC DNA]</scope>
    <source>
        <strain evidence="2 3">2205SS18-9</strain>
    </source>
</reference>
<sequence>MSRSFNIVKISYGIIKFPFLIFAITLVLVSITNFTLNNIFNAGGIMTSASIANIIASYLFVISAIWPIYFYKRIMSLGATRKEYYSGIIFTYVAMAAIFSLFNTVWIPFENSFLSENIFYYNIVEIFNWDQYGTLGSFLYQFFAYLLIVSFITLLFSCFNHMIGILLYIVLAVGIPISVSIGELRNALGKGLSIVFSNPSIWIGLALNIAFILIFFYSGWWFTKRREV</sequence>
<comment type="caution">
    <text evidence="2">The sequence shown here is derived from an EMBL/GenBank/DDBJ whole genome shotgun (WGS) entry which is preliminary data.</text>
</comment>
<keyword evidence="1" id="KW-1133">Transmembrane helix</keyword>
<dbReference type="RefSeq" id="WP_305992632.1">
    <property type="nucleotide sequence ID" value="NZ_JAVAMP010000007.1"/>
</dbReference>
<proteinExistence type="predicted"/>
<dbReference type="Proteomes" id="UP001231941">
    <property type="component" value="Unassembled WGS sequence"/>
</dbReference>
<keyword evidence="1" id="KW-0812">Transmembrane</keyword>
<keyword evidence="3" id="KW-1185">Reference proteome</keyword>
<accession>A0ABT9J151</accession>
<evidence type="ECO:0000313" key="3">
    <source>
        <dbReference type="Proteomes" id="UP001231941"/>
    </source>
</evidence>
<evidence type="ECO:0000313" key="2">
    <source>
        <dbReference type="EMBL" id="MDP5275322.1"/>
    </source>
</evidence>
<feature type="transmembrane region" description="Helical" evidence="1">
    <location>
        <begin position="12"/>
        <end position="31"/>
    </location>
</feature>
<keyword evidence="1" id="KW-0472">Membrane</keyword>
<feature type="transmembrane region" description="Helical" evidence="1">
    <location>
        <begin position="163"/>
        <end position="181"/>
    </location>
</feature>
<organism evidence="2 3">
    <name type="scientific">Chengkuizengella axinellae</name>
    <dbReference type="NCBI Taxonomy" id="3064388"/>
    <lineage>
        <taxon>Bacteria</taxon>
        <taxon>Bacillati</taxon>
        <taxon>Bacillota</taxon>
        <taxon>Bacilli</taxon>
        <taxon>Bacillales</taxon>
        <taxon>Paenibacillaceae</taxon>
        <taxon>Chengkuizengella</taxon>
    </lineage>
</organism>
<gene>
    <name evidence="2" type="ORF">Q5Y73_14525</name>
</gene>
<feature type="transmembrane region" description="Helical" evidence="1">
    <location>
        <begin position="51"/>
        <end position="71"/>
    </location>
</feature>
<feature type="transmembrane region" description="Helical" evidence="1">
    <location>
        <begin position="201"/>
        <end position="222"/>
    </location>
</feature>
<name>A0ABT9J151_9BACL</name>
<feature type="transmembrane region" description="Helical" evidence="1">
    <location>
        <begin position="138"/>
        <end position="156"/>
    </location>
</feature>
<evidence type="ECO:0000256" key="1">
    <source>
        <dbReference type="SAM" id="Phobius"/>
    </source>
</evidence>
<evidence type="ECO:0008006" key="4">
    <source>
        <dbReference type="Google" id="ProtNLM"/>
    </source>
</evidence>
<feature type="transmembrane region" description="Helical" evidence="1">
    <location>
        <begin position="83"/>
        <end position="107"/>
    </location>
</feature>
<dbReference type="EMBL" id="JAVAMP010000007">
    <property type="protein sequence ID" value="MDP5275322.1"/>
    <property type="molecule type" value="Genomic_DNA"/>
</dbReference>
<protein>
    <recommendedName>
        <fullName evidence="4">ABC transporter permease</fullName>
    </recommendedName>
</protein>